<sequence>MRPSEIAHAHASTCTRSGLPARGSPVQHAVVPRSQCGYARARNTRDPRAGRQQALCCLALLCQDGGPGAMTAMAAVSRVLTAATLRVCPPLLPASAGNDAKKASCVQRTAGSRVAATATQILRRACQDGNTTQPSMPET</sequence>
<evidence type="ECO:0000313" key="2">
    <source>
        <dbReference type="EMBL" id="EMD88407.1"/>
    </source>
</evidence>
<evidence type="ECO:0000256" key="1">
    <source>
        <dbReference type="SAM" id="MobiDB-lite"/>
    </source>
</evidence>
<proteinExistence type="predicted"/>
<keyword evidence="3" id="KW-1185">Reference proteome</keyword>
<accession>M2UKF1</accession>
<dbReference type="HOGENOM" id="CLU_1844887_0_0_1"/>
<dbReference type="Proteomes" id="UP000016936">
    <property type="component" value="Unassembled WGS sequence"/>
</dbReference>
<dbReference type="OrthoDB" id="3695109at2759"/>
<dbReference type="AlphaFoldDB" id="M2UKF1"/>
<reference evidence="3" key="2">
    <citation type="journal article" date="2013" name="PLoS Genet.">
        <title>Comparative genome structure, secondary metabolite, and effector coding capacity across Cochliobolus pathogens.</title>
        <authorList>
            <person name="Condon B.J."/>
            <person name="Leng Y."/>
            <person name="Wu D."/>
            <person name="Bushley K.E."/>
            <person name="Ohm R.A."/>
            <person name="Otillar R."/>
            <person name="Martin J."/>
            <person name="Schackwitz W."/>
            <person name="Grimwood J."/>
            <person name="MohdZainudin N."/>
            <person name="Xue C."/>
            <person name="Wang R."/>
            <person name="Manning V.A."/>
            <person name="Dhillon B."/>
            <person name="Tu Z.J."/>
            <person name="Steffenson B.J."/>
            <person name="Salamov A."/>
            <person name="Sun H."/>
            <person name="Lowry S."/>
            <person name="LaButti K."/>
            <person name="Han J."/>
            <person name="Copeland A."/>
            <person name="Lindquist E."/>
            <person name="Barry K."/>
            <person name="Schmutz J."/>
            <person name="Baker S.E."/>
            <person name="Ciuffetti L.M."/>
            <person name="Grigoriev I.V."/>
            <person name="Zhong S."/>
            <person name="Turgeon B.G."/>
        </authorList>
    </citation>
    <scope>NUCLEOTIDE SEQUENCE [LARGE SCALE GENOMIC DNA]</scope>
    <source>
        <strain evidence="3">C5 / ATCC 48332 / race O</strain>
    </source>
</reference>
<organism evidence="2 3">
    <name type="scientific">Cochliobolus heterostrophus (strain C5 / ATCC 48332 / race O)</name>
    <name type="common">Southern corn leaf blight fungus</name>
    <name type="synonym">Bipolaris maydis</name>
    <dbReference type="NCBI Taxonomy" id="701091"/>
    <lineage>
        <taxon>Eukaryota</taxon>
        <taxon>Fungi</taxon>
        <taxon>Dikarya</taxon>
        <taxon>Ascomycota</taxon>
        <taxon>Pezizomycotina</taxon>
        <taxon>Dothideomycetes</taxon>
        <taxon>Pleosporomycetidae</taxon>
        <taxon>Pleosporales</taxon>
        <taxon>Pleosporineae</taxon>
        <taxon>Pleosporaceae</taxon>
        <taxon>Bipolaris</taxon>
    </lineage>
</organism>
<feature type="region of interest" description="Disordered" evidence="1">
    <location>
        <begin position="1"/>
        <end position="26"/>
    </location>
</feature>
<dbReference type="EMBL" id="KB445580">
    <property type="protein sequence ID" value="EMD88407.1"/>
    <property type="molecule type" value="Genomic_DNA"/>
</dbReference>
<gene>
    <name evidence="2" type="ORF">COCHEDRAFT_1032613</name>
</gene>
<protein>
    <submittedName>
        <fullName evidence="2">Uncharacterized protein</fullName>
    </submittedName>
</protein>
<reference evidence="2 3" key="1">
    <citation type="journal article" date="2012" name="PLoS Pathog.">
        <title>Diverse lifestyles and strategies of plant pathogenesis encoded in the genomes of eighteen Dothideomycetes fungi.</title>
        <authorList>
            <person name="Ohm R.A."/>
            <person name="Feau N."/>
            <person name="Henrissat B."/>
            <person name="Schoch C.L."/>
            <person name="Horwitz B.A."/>
            <person name="Barry K.W."/>
            <person name="Condon B.J."/>
            <person name="Copeland A.C."/>
            <person name="Dhillon B."/>
            <person name="Glaser F."/>
            <person name="Hesse C.N."/>
            <person name="Kosti I."/>
            <person name="LaButti K."/>
            <person name="Lindquist E.A."/>
            <person name="Lucas S."/>
            <person name="Salamov A.A."/>
            <person name="Bradshaw R.E."/>
            <person name="Ciuffetti L."/>
            <person name="Hamelin R.C."/>
            <person name="Kema G.H.J."/>
            <person name="Lawrence C."/>
            <person name="Scott J.A."/>
            <person name="Spatafora J.W."/>
            <person name="Turgeon B.G."/>
            <person name="de Wit P.J.G.M."/>
            <person name="Zhong S."/>
            <person name="Goodwin S.B."/>
            <person name="Grigoriev I.V."/>
        </authorList>
    </citation>
    <scope>NUCLEOTIDE SEQUENCE [LARGE SCALE GENOMIC DNA]</scope>
    <source>
        <strain evidence="3">C5 / ATCC 48332 / race O</strain>
    </source>
</reference>
<name>M2UKF1_COCH5</name>
<evidence type="ECO:0000313" key="3">
    <source>
        <dbReference type="Proteomes" id="UP000016936"/>
    </source>
</evidence>